<keyword evidence="2" id="KW-1185">Reference proteome</keyword>
<dbReference type="PATRIC" id="fig|1278076.4.peg.558"/>
<name>M2YXU3_9NOCA</name>
<comment type="caution">
    <text evidence="1">The sequence shown here is derived from an EMBL/GenBank/DDBJ whole genome shotgun (WGS) entry which is preliminary data.</text>
</comment>
<reference evidence="1 2" key="1">
    <citation type="journal article" date="2013" name="Genome Announc.">
        <title>Draft Genome Sequence of Rhodococcus ruber Strain BKS 20-38.</title>
        <authorList>
            <person name="Bala M."/>
            <person name="Kumar S."/>
            <person name="Raghava G.P."/>
            <person name="Mayilraj S."/>
        </authorList>
    </citation>
    <scope>NUCLEOTIDE SEQUENCE [LARGE SCALE GENOMIC DNA]</scope>
    <source>
        <strain evidence="1 2">BKS 20-38</strain>
    </source>
</reference>
<dbReference type="AlphaFoldDB" id="M2YXU3"/>
<dbReference type="EMBL" id="AOEX01000016">
    <property type="protein sequence ID" value="EME66810.1"/>
    <property type="molecule type" value="Genomic_DNA"/>
</dbReference>
<evidence type="ECO:0000313" key="2">
    <source>
        <dbReference type="Proteomes" id="UP000011731"/>
    </source>
</evidence>
<proteinExistence type="predicted"/>
<gene>
    <name evidence="1" type="ORF">G352_02699</name>
</gene>
<dbReference type="Proteomes" id="UP000011731">
    <property type="component" value="Unassembled WGS sequence"/>
</dbReference>
<protein>
    <submittedName>
        <fullName evidence="1">Uncharacterized protein</fullName>
    </submittedName>
</protein>
<evidence type="ECO:0000313" key="1">
    <source>
        <dbReference type="EMBL" id="EME66810.1"/>
    </source>
</evidence>
<accession>M2YXU3</accession>
<organism evidence="1 2">
    <name type="scientific">Rhodococcus ruber BKS 20-38</name>
    <dbReference type="NCBI Taxonomy" id="1278076"/>
    <lineage>
        <taxon>Bacteria</taxon>
        <taxon>Bacillati</taxon>
        <taxon>Actinomycetota</taxon>
        <taxon>Actinomycetes</taxon>
        <taxon>Mycobacteriales</taxon>
        <taxon>Nocardiaceae</taxon>
        <taxon>Rhodococcus</taxon>
    </lineage>
</organism>
<sequence length="63" mass="6876">MGGAVQATETVTSAEIHRRVRSYNLERSHRRATAAGSMLPEFMIVHAQFTGPTAAEAGPRTHR</sequence>